<dbReference type="InterPro" id="IPR013766">
    <property type="entry name" value="Thioredoxin_domain"/>
</dbReference>
<dbReference type="Pfam" id="PF08534">
    <property type="entry name" value="Redoxin"/>
    <property type="match status" value="1"/>
</dbReference>
<evidence type="ECO:0000313" key="5">
    <source>
        <dbReference type="EMBL" id="MCL6269388.1"/>
    </source>
</evidence>
<accession>A0ABT0PDD0</accession>
<dbReference type="SUPFAM" id="SSF52833">
    <property type="entry name" value="Thioredoxin-like"/>
    <property type="match status" value="1"/>
</dbReference>
<keyword evidence="3" id="KW-0049">Antioxidant</keyword>
<dbReference type="InterPro" id="IPR037944">
    <property type="entry name" value="PRX5-like"/>
</dbReference>
<evidence type="ECO:0000259" key="4">
    <source>
        <dbReference type="PROSITE" id="PS51352"/>
    </source>
</evidence>
<dbReference type="Proteomes" id="UP001203338">
    <property type="component" value="Unassembled WGS sequence"/>
</dbReference>
<dbReference type="InterPro" id="IPR013740">
    <property type="entry name" value="Redoxin"/>
</dbReference>
<evidence type="ECO:0000256" key="3">
    <source>
        <dbReference type="RuleBase" id="RU366011"/>
    </source>
</evidence>
<keyword evidence="1 3" id="KW-0575">Peroxidase</keyword>
<dbReference type="CDD" id="cd03013">
    <property type="entry name" value="PRX5_like"/>
    <property type="match status" value="1"/>
</dbReference>
<evidence type="ECO:0000256" key="1">
    <source>
        <dbReference type="ARBA" id="ARBA00022559"/>
    </source>
</evidence>
<reference evidence="5 6" key="1">
    <citation type="submission" date="2022-05" db="EMBL/GenBank/DDBJ databases">
        <authorList>
            <person name="Park J.-S."/>
        </authorList>
    </citation>
    <scope>NUCLEOTIDE SEQUENCE [LARGE SCALE GENOMIC DNA]</scope>
    <source>
        <strain evidence="5 6">2012CJ34-2</strain>
    </source>
</reference>
<keyword evidence="6" id="KW-1185">Reference proteome</keyword>
<sequence length="165" mass="18395">MSIQAGNQLPDFSLFEYDDQEGVVEKRLSDLAWKKKVIVVGVPGAYTPVCSGDHLPSYIQHYQDFIDLGIDEIWCIAVNDVFVLNAWAKEIGTEGSIRMLSDGSAEFVRAMNVALDLTSRGMGVRSDRYAMVVDNGVVTEFLREEPGQFQTTDAATLLNRLTKER</sequence>
<gene>
    <name evidence="5" type="ORF">M3P05_05435</name>
</gene>
<dbReference type="InterPro" id="IPR036249">
    <property type="entry name" value="Thioredoxin-like_sf"/>
</dbReference>
<name>A0ABT0PDD0_9GAMM</name>
<comment type="caution">
    <text evidence="5">The sequence shown here is derived from an EMBL/GenBank/DDBJ whole genome shotgun (WGS) entry which is preliminary data.</text>
</comment>
<comment type="similarity">
    <text evidence="3">Belongs to the peroxiredoxin family. Prx5 subfamily.</text>
</comment>
<organism evidence="5 6">
    <name type="scientific">Parendozoicomonas callyspongiae</name>
    <dbReference type="NCBI Taxonomy" id="2942213"/>
    <lineage>
        <taxon>Bacteria</taxon>
        <taxon>Pseudomonadati</taxon>
        <taxon>Pseudomonadota</taxon>
        <taxon>Gammaproteobacteria</taxon>
        <taxon>Oceanospirillales</taxon>
        <taxon>Endozoicomonadaceae</taxon>
        <taxon>Parendozoicomonas</taxon>
    </lineage>
</organism>
<evidence type="ECO:0000256" key="2">
    <source>
        <dbReference type="ARBA" id="ARBA00023002"/>
    </source>
</evidence>
<comment type="catalytic activity">
    <reaction evidence="3">
        <text>a hydroperoxide + 2 glutathione = an alcohol + glutathione disulfide + H2O</text>
        <dbReference type="Rhea" id="RHEA:62632"/>
        <dbReference type="ChEBI" id="CHEBI:15377"/>
        <dbReference type="ChEBI" id="CHEBI:30879"/>
        <dbReference type="ChEBI" id="CHEBI:35924"/>
        <dbReference type="ChEBI" id="CHEBI:57925"/>
        <dbReference type="ChEBI" id="CHEBI:58297"/>
        <dbReference type="EC" id="1.11.1.27"/>
    </reaction>
</comment>
<keyword evidence="2 3" id="KW-0560">Oxidoreductase</keyword>
<dbReference type="PANTHER" id="PTHR10430:SF16">
    <property type="entry name" value="PEROXIREDOXIN-5, MITOCHONDRIAL"/>
    <property type="match status" value="1"/>
</dbReference>
<dbReference type="EMBL" id="JAMFLX010000005">
    <property type="protein sequence ID" value="MCL6269388.1"/>
    <property type="molecule type" value="Genomic_DNA"/>
</dbReference>
<keyword evidence="3" id="KW-0676">Redox-active center</keyword>
<dbReference type="RefSeq" id="WP_249698391.1">
    <property type="nucleotide sequence ID" value="NZ_JAMFLX010000005.1"/>
</dbReference>
<dbReference type="PROSITE" id="PS51352">
    <property type="entry name" value="THIOREDOXIN_2"/>
    <property type="match status" value="1"/>
</dbReference>
<dbReference type="PANTHER" id="PTHR10430">
    <property type="entry name" value="PEROXIREDOXIN"/>
    <property type="match status" value="1"/>
</dbReference>
<proteinExistence type="inferred from homology"/>
<protein>
    <recommendedName>
        <fullName evidence="3">Glutathione-dependent peroxiredoxin</fullName>
        <ecNumber evidence="3">1.11.1.27</ecNumber>
    </recommendedName>
</protein>
<dbReference type="EC" id="1.11.1.27" evidence="3"/>
<dbReference type="Gene3D" id="3.40.30.10">
    <property type="entry name" value="Glutaredoxin"/>
    <property type="match status" value="1"/>
</dbReference>
<feature type="domain" description="Thioredoxin" evidence="4">
    <location>
        <begin position="3"/>
        <end position="165"/>
    </location>
</feature>
<evidence type="ECO:0000313" key="6">
    <source>
        <dbReference type="Proteomes" id="UP001203338"/>
    </source>
</evidence>
<comment type="function">
    <text evidence="3">Thiol-specific peroxidase that catalyzes the reduction of hydrogen peroxide and organic hydroperoxides to water and alcohols, respectively. Plays a role in cell protection against oxidative stress by detoxifying peroxides.</text>
</comment>